<name>A0A5D6WGZ2_9FIRM</name>
<dbReference type="InterPro" id="IPR038461">
    <property type="entry name" value="Schlafen_AlbA_2_dom_sf"/>
</dbReference>
<dbReference type="InterPro" id="IPR038475">
    <property type="entry name" value="RecG_C_sf"/>
</dbReference>
<comment type="caution">
    <text evidence="2">The sequence shown here is derived from an EMBL/GenBank/DDBJ whole genome shotgun (WGS) entry which is preliminary data.</text>
</comment>
<sequence length="485" mass="55081">MITEELIELTNWILDKKTERQDLEIKAAHGGCPKRLYDTLSSFSNQDGGGVLFFGIDEKEGFKLTGVYDLQDLQKKVVEQCNQMVPPVRAVFTVAEVDGVDVCSAEIPGLELSERPCYYKGAGRLKGAYTRVGDADMVMTEYELYSYEAFRKHLHDDERPIDRAMLEDLDAGILGSYMQAKKAERPGFAQLSENRAYELMDVVRNGKPTLAAVMNMGIYPQGFMPQLCITAVVVPGNDIGDTDEQDIRFLDNKRIEGTLSEQVAEAIAFCKRNMKTRTIIDKQTGMRKDIDEYPIAAIREAILNAVVHRDYSIYTEGTPVQLVLYRDRMEIHSPGNLYGRMTVDQLGVARPNLRNPALATMAESLTRAENRYSGIPTMRREMKQHGLPEPVFENRRNEFVVTFFNSQVSEKSGEPVDIEPCYDAASLLEFCRTPRTRAEIKEFMNLGTFSYIYNRYIVQLVESGQMKLTLPDKPRSVKQRYQTVQ</sequence>
<dbReference type="Proteomes" id="UP000322783">
    <property type="component" value="Unassembled WGS sequence"/>
</dbReference>
<dbReference type="Gene3D" id="3.30.950.30">
    <property type="entry name" value="Schlafen, AAA domain"/>
    <property type="match status" value="1"/>
</dbReference>
<evidence type="ECO:0000259" key="1">
    <source>
        <dbReference type="Pfam" id="PF04326"/>
    </source>
</evidence>
<dbReference type="Gene3D" id="3.30.565.60">
    <property type="match status" value="1"/>
</dbReference>
<dbReference type="Pfam" id="PF04326">
    <property type="entry name" value="SLFN_AlbA_2"/>
    <property type="match status" value="1"/>
</dbReference>
<proteinExistence type="predicted"/>
<protein>
    <submittedName>
        <fullName evidence="2">AAA family ATPase</fullName>
    </submittedName>
</protein>
<dbReference type="PANTHER" id="PTHR30595:SF6">
    <property type="entry name" value="SCHLAFEN ALBA-2 DOMAIN-CONTAINING PROTEIN"/>
    <property type="match status" value="1"/>
</dbReference>
<feature type="domain" description="Schlafen AlbA-2" evidence="1">
    <location>
        <begin position="19"/>
        <end position="138"/>
    </location>
</feature>
<keyword evidence="3" id="KW-1185">Reference proteome</keyword>
<accession>A0A5D6WGZ2</accession>
<evidence type="ECO:0000313" key="3">
    <source>
        <dbReference type="Proteomes" id="UP000322783"/>
    </source>
</evidence>
<organism evidence="2 3">
    <name type="scientific">Selenomonas caprae</name>
    <dbReference type="NCBI Taxonomy" id="2606905"/>
    <lineage>
        <taxon>Bacteria</taxon>
        <taxon>Bacillati</taxon>
        <taxon>Bacillota</taxon>
        <taxon>Negativicutes</taxon>
        <taxon>Selenomonadales</taxon>
        <taxon>Selenomonadaceae</taxon>
        <taxon>Selenomonas</taxon>
    </lineage>
</organism>
<dbReference type="AlphaFoldDB" id="A0A5D6WGZ2"/>
<evidence type="ECO:0000313" key="2">
    <source>
        <dbReference type="EMBL" id="TYZ27296.1"/>
    </source>
</evidence>
<dbReference type="RefSeq" id="WP_149189731.1">
    <property type="nucleotide sequence ID" value="NZ_VTOZ01000029.1"/>
</dbReference>
<reference evidence="2 3" key="1">
    <citation type="submission" date="2019-08" db="EMBL/GenBank/DDBJ databases">
        <title>Selenomonas sp. mPRGC5 and Selenomonas sp. mPRGC8 isolated from ruminal fluid of dairy goat (Capra hircus).</title>
        <authorList>
            <person name="Poothong S."/>
            <person name="Nuengjamnong C."/>
            <person name="Tanasupawat S."/>
        </authorList>
    </citation>
    <scope>NUCLEOTIDE SEQUENCE [LARGE SCALE GENOMIC DNA]</scope>
    <source>
        <strain evidence="3">mPRGC8</strain>
    </source>
</reference>
<gene>
    <name evidence="2" type="ORF">FZ041_11980</name>
</gene>
<dbReference type="InterPro" id="IPR007421">
    <property type="entry name" value="Schlafen_AlbA_2_dom"/>
</dbReference>
<dbReference type="Pfam" id="PF13749">
    <property type="entry name" value="HATPase_c_4"/>
    <property type="match status" value="1"/>
</dbReference>
<dbReference type="EMBL" id="VTOZ01000029">
    <property type="protein sequence ID" value="TYZ27296.1"/>
    <property type="molecule type" value="Genomic_DNA"/>
</dbReference>
<dbReference type="PANTHER" id="PTHR30595">
    <property type="entry name" value="GLPR-RELATED TRANSCRIPTIONAL REPRESSOR"/>
    <property type="match status" value="1"/>
</dbReference>